<name>A0ABW8APN4_9ACTN</name>
<dbReference type="SUPFAM" id="SSF50156">
    <property type="entry name" value="PDZ domain-like"/>
    <property type="match status" value="1"/>
</dbReference>
<accession>A0ABW8APN4</accession>
<dbReference type="RefSeq" id="WP_398281721.1">
    <property type="nucleotide sequence ID" value="NZ_JBITLV010000004.1"/>
</dbReference>
<dbReference type="InterPro" id="IPR027065">
    <property type="entry name" value="Lon_Prtase"/>
</dbReference>
<keyword evidence="2" id="KW-0812">Transmembrane</keyword>
<keyword evidence="2" id="KW-1133">Transmembrane helix</keyword>
<dbReference type="Gene3D" id="3.30.230.10">
    <property type="match status" value="1"/>
</dbReference>
<evidence type="ECO:0000313" key="5">
    <source>
        <dbReference type="EMBL" id="MFI7588340.1"/>
    </source>
</evidence>
<feature type="region of interest" description="Disordered" evidence="1">
    <location>
        <begin position="1"/>
        <end position="21"/>
    </location>
</feature>
<gene>
    <name evidence="5" type="ORF">ACIB24_14820</name>
</gene>
<dbReference type="InterPro" id="IPR020568">
    <property type="entry name" value="Ribosomal_Su5_D2-typ_SF"/>
</dbReference>
<dbReference type="InterPro" id="IPR001478">
    <property type="entry name" value="PDZ"/>
</dbReference>
<dbReference type="Pfam" id="PF05362">
    <property type="entry name" value="Lon_C"/>
    <property type="match status" value="1"/>
</dbReference>
<protein>
    <submittedName>
        <fullName evidence="5">PDZ domain-containing protein</fullName>
    </submittedName>
</protein>
<feature type="domain" description="Lon proteolytic" evidence="3">
    <location>
        <begin position="264"/>
        <end position="341"/>
    </location>
</feature>
<dbReference type="PANTHER" id="PTHR10046">
    <property type="entry name" value="ATP DEPENDENT LON PROTEASE FAMILY MEMBER"/>
    <property type="match status" value="1"/>
</dbReference>
<reference evidence="5 6" key="1">
    <citation type="submission" date="2024-10" db="EMBL/GenBank/DDBJ databases">
        <title>The Natural Products Discovery Center: Release of the First 8490 Sequenced Strains for Exploring Actinobacteria Biosynthetic Diversity.</title>
        <authorList>
            <person name="Kalkreuter E."/>
            <person name="Kautsar S.A."/>
            <person name="Yang D."/>
            <person name="Bader C.D."/>
            <person name="Teijaro C.N."/>
            <person name="Fluegel L."/>
            <person name="Davis C.M."/>
            <person name="Simpson J.R."/>
            <person name="Lauterbach L."/>
            <person name="Steele A.D."/>
            <person name="Gui C."/>
            <person name="Meng S."/>
            <person name="Li G."/>
            <person name="Viehrig K."/>
            <person name="Ye F."/>
            <person name="Su P."/>
            <person name="Kiefer A.F."/>
            <person name="Nichols A."/>
            <person name="Cepeda A.J."/>
            <person name="Yan W."/>
            <person name="Fan B."/>
            <person name="Jiang Y."/>
            <person name="Adhikari A."/>
            <person name="Zheng C.-J."/>
            <person name="Schuster L."/>
            <person name="Cowan T.M."/>
            <person name="Smanski M.J."/>
            <person name="Chevrette M.G."/>
            <person name="De Carvalho L.P.S."/>
            <person name="Shen B."/>
        </authorList>
    </citation>
    <scope>NUCLEOTIDE SEQUENCE [LARGE SCALE GENOMIC DNA]</scope>
    <source>
        <strain evidence="5 6">NPDC049639</strain>
    </source>
</reference>
<evidence type="ECO:0000256" key="2">
    <source>
        <dbReference type="SAM" id="Phobius"/>
    </source>
</evidence>
<keyword evidence="6" id="KW-1185">Reference proteome</keyword>
<evidence type="ECO:0000259" key="4">
    <source>
        <dbReference type="Pfam" id="PF13180"/>
    </source>
</evidence>
<dbReference type="Gene3D" id="2.30.42.10">
    <property type="match status" value="1"/>
</dbReference>
<dbReference type="InterPro" id="IPR008269">
    <property type="entry name" value="Lon_proteolytic"/>
</dbReference>
<keyword evidence="2" id="KW-0472">Membrane</keyword>
<dbReference type="InterPro" id="IPR036034">
    <property type="entry name" value="PDZ_sf"/>
</dbReference>
<feature type="compositionally biased region" description="Basic and acidic residues" evidence="1">
    <location>
        <begin position="1"/>
        <end position="14"/>
    </location>
</feature>
<dbReference type="SUPFAM" id="SSF54211">
    <property type="entry name" value="Ribosomal protein S5 domain 2-like"/>
    <property type="match status" value="1"/>
</dbReference>
<sequence length="370" mass="38422">MTEPWDAHAPDDPRYAPVGEVPPPQPSTVISVLAGFAGLLLLCVAILLPTDYVVLKPGPVLNTLGAYDGTQLITITGHATYPTSGQLDMTTVRTMGAPGSRVSLISVALAWLRPSESAVPRELYYPKDESAEEIEQQDQAMMVDSQESAAVAALVSLGVSVPADLAVAGVRPKTPATGWFTYGDVIQAVGGVRVVSIRALKAQIRAVRPGRSVTFTVLRAGQAVRVAATKPASAGNDWLLTDLYIDARYQLPFTVTFGLKDVVGPSAGHMFALGVIDKLTAGDMTGGKRIAGTGTIDAAGNVGAIGGIRQKLVGARRAGAQYFLAPAANCNEVVGHVPDGLQVVKTATLKQSRGYVAKIAAGQAAGLPTC</sequence>
<dbReference type="EMBL" id="JBITLV010000004">
    <property type="protein sequence ID" value="MFI7588340.1"/>
    <property type="molecule type" value="Genomic_DNA"/>
</dbReference>
<feature type="transmembrane region" description="Helical" evidence="2">
    <location>
        <begin position="29"/>
        <end position="48"/>
    </location>
</feature>
<dbReference type="Pfam" id="PF13180">
    <property type="entry name" value="PDZ_2"/>
    <property type="match status" value="1"/>
</dbReference>
<evidence type="ECO:0000259" key="3">
    <source>
        <dbReference type="Pfam" id="PF05362"/>
    </source>
</evidence>
<dbReference type="InterPro" id="IPR014721">
    <property type="entry name" value="Ribsml_uS5_D2-typ_fold_subgr"/>
</dbReference>
<organism evidence="5 6">
    <name type="scientific">Spongisporangium articulatum</name>
    <dbReference type="NCBI Taxonomy" id="3362603"/>
    <lineage>
        <taxon>Bacteria</taxon>
        <taxon>Bacillati</taxon>
        <taxon>Actinomycetota</taxon>
        <taxon>Actinomycetes</taxon>
        <taxon>Kineosporiales</taxon>
        <taxon>Kineosporiaceae</taxon>
        <taxon>Spongisporangium</taxon>
    </lineage>
</organism>
<comment type="caution">
    <text evidence="5">The sequence shown here is derived from an EMBL/GenBank/DDBJ whole genome shotgun (WGS) entry which is preliminary data.</text>
</comment>
<proteinExistence type="predicted"/>
<evidence type="ECO:0000256" key="1">
    <source>
        <dbReference type="SAM" id="MobiDB-lite"/>
    </source>
</evidence>
<evidence type="ECO:0000313" key="6">
    <source>
        <dbReference type="Proteomes" id="UP001612915"/>
    </source>
</evidence>
<feature type="domain" description="PDZ" evidence="4">
    <location>
        <begin position="164"/>
        <end position="226"/>
    </location>
</feature>
<dbReference type="Proteomes" id="UP001612915">
    <property type="component" value="Unassembled WGS sequence"/>
</dbReference>